<dbReference type="PANTHER" id="PTHR34284">
    <property type="entry name" value="FG-GAP REPEAT-CONTAINING PROTEIN"/>
    <property type="match status" value="1"/>
</dbReference>
<feature type="region of interest" description="Disordered" evidence="1">
    <location>
        <begin position="324"/>
        <end position="356"/>
    </location>
</feature>
<dbReference type="InterPro" id="IPR028994">
    <property type="entry name" value="Integrin_alpha_N"/>
</dbReference>
<keyword evidence="2" id="KW-0812">Transmembrane</keyword>
<feature type="transmembrane region" description="Helical" evidence="2">
    <location>
        <begin position="648"/>
        <end position="671"/>
    </location>
</feature>
<dbReference type="SUPFAM" id="SSF69318">
    <property type="entry name" value="Integrin alpha N-terminal domain"/>
    <property type="match status" value="1"/>
</dbReference>
<evidence type="ECO:0008006" key="6">
    <source>
        <dbReference type="Google" id="ProtNLM"/>
    </source>
</evidence>
<evidence type="ECO:0000256" key="1">
    <source>
        <dbReference type="SAM" id="MobiDB-lite"/>
    </source>
</evidence>
<reference evidence="4 5" key="1">
    <citation type="journal article" date="2011" name="Science">
        <title>The Selaginella genome identifies genetic changes associated with the evolution of vascular plants.</title>
        <authorList>
            <person name="Banks J.A."/>
            <person name="Nishiyama T."/>
            <person name="Hasebe M."/>
            <person name="Bowman J.L."/>
            <person name="Gribskov M."/>
            <person name="dePamphilis C."/>
            <person name="Albert V.A."/>
            <person name="Aono N."/>
            <person name="Aoyama T."/>
            <person name="Ambrose B.A."/>
            <person name="Ashton N.W."/>
            <person name="Axtell M.J."/>
            <person name="Barker E."/>
            <person name="Barker M.S."/>
            <person name="Bennetzen J.L."/>
            <person name="Bonawitz N.D."/>
            <person name="Chapple C."/>
            <person name="Cheng C."/>
            <person name="Correa L.G."/>
            <person name="Dacre M."/>
            <person name="DeBarry J."/>
            <person name="Dreyer I."/>
            <person name="Elias M."/>
            <person name="Engstrom E.M."/>
            <person name="Estelle M."/>
            <person name="Feng L."/>
            <person name="Finet C."/>
            <person name="Floyd S.K."/>
            <person name="Frommer W.B."/>
            <person name="Fujita T."/>
            <person name="Gramzow L."/>
            <person name="Gutensohn M."/>
            <person name="Harholt J."/>
            <person name="Hattori M."/>
            <person name="Heyl A."/>
            <person name="Hirai T."/>
            <person name="Hiwatashi Y."/>
            <person name="Ishikawa M."/>
            <person name="Iwata M."/>
            <person name="Karol K.G."/>
            <person name="Koehler B."/>
            <person name="Kolukisaoglu U."/>
            <person name="Kubo M."/>
            <person name="Kurata T."/>
            <person name="Lalonde S."/>
            <person name="Li K."/>
            <person name="Li Y."/>
            <person name="Litt A."/>
            <person name="Lyons E."/>
            <person name="Manning G."/>
            <person name="Maruyama T."/>
            <person name="Michael T.P."/>
            <person name="Mikami K."/>
            <person name="Miyazaki S."/>
            <person name="Morinaga S."/>
            <person name="Murata T."/>
            <person name="Mueller-Roeber B."/>
            <person name="Nelson D.R."/>
            <person name="Obara M."/>
            <person name="Oguri Y."/>
            <person name="Olmstead R.G."/>
            <person name="Onodera N."/>
            <person name="Petersen B.L."/>
            <person name="Pils B."/>
            <person name="Prigge M."/>
            <person name="Rensing S.A."/>
            <person name="Riano-Pachon D.M."/>
            <person name="Roberts A.W."/>
            <person name="Sato Y."/>
            <person name="Scheller H.V."/>
            <person name="Schulz B."/>
            <person name="Schulz C."/>
            <person name="Shakirov E.V."/>
            <person name="Shibagaki N."/>
            <person name="Shinohara N."/>
            <person name="Shippen D.E."/>
            <person name="Soerensen I."/>
            <person name="Sotooka R."/>
            <person name="Sugimoto N."/>
            <person name="Sugita M."/>
            <person name="Sumikawa N."/>
            <person name="Tanurdzic M."/>
            <person name="Theissen G."/>
            <person name="Ulvskov P."/>
            <person name="Wakazuki S."/>
            <person name="Weng J.K."/>
            <person name="Willats W.W."/>
            <person name="Wipf D."/>
            <person name="Wolf P.G."/>
            <person name="Yang L."/>
            <person name="Zimmer A.D."/>
            <person name="Zhu Q."/>
            <person name="Mitros T."/>
            <person name="Hellsten U."/>
            <person name="Loque D."/>
            <person name="Otillar R."/>
            <person name="Salamov A."/>
            <person name="Schmutz J."/>
            <person name="Shapiro H."/>
            <person name="Lindquist E."/>
            <person name="Lucas S."/>
            <person name="Rokhsar D."/>
            <person name="Grigoriev I.V."/>
        </authorList>
    </citation>
    <scope>NUCLEOTIDE SEQUENCE [LARGE SCALE GENOMIC DNA]</scope>
</reference>
<evidence type="ECO:0000256" key="2">
    <source>
        <dbReference type="SAM" id="Phobius"/>
    </source>
</evidence>
<dbReference type="eggNOG" id="ENOG502QPN1">
    <property type="taxonomic scope" value="Eukaryota"/>
</dbReference>
<dbReference type="Proteomes" id="UP000001514">
    <property type="component" value="Unassembled WGS sequence"/>
</dbReference>
<feature type="chain" id="PRO_5003121631" description="FG-GAP repeat-containing protein" evidence="3">
    <location>
        <begin position="22"/>
        <end position="685"/>
    </location>
</feature>
<gene>
    <name evidence="4" type="ORF">SELMODRAFT_88168</name>
</gene>
<dbReference type="Gramene" id="EFJ31216">
    <property type="protein sequence ID" value="EFJ31216"/>
    <property type="gene ID" value="SELMODRAFT_88168"/>
</dbReference>
<dbReference type="PANTHER" id="PTHR34284:SF1">
    <property type="entry name" value="FG-GAP REPEAT-CONTAINING PROTEIN"/>
    <property type="match status" value="1"/>
</dbReference>
<keyword evidence="2" id="KW-1133">Transmembrane helix</keyword>
<dbReference type="STRING" id="88036.D8R9U6"/>
<feature type="compositionally biased region" description="Basic and acidic residues" evidence="1">
    <location>
        <begin position="336"/>
        <end position="356"/>
    </location>
</feature>
<evidence type="ECO:0000256" key="3">
    <source>
        <dbReference type="SAM" id="SignalP"/>
    </source>
</evidence>
<keyword evidence="3" id="KW-0732">Signal</keyword>
<dbReference type="InParanoid" id="D8R9U6"/>
<organism evidence="5">
    <name type="scientific">Selaginella moellendorffii</name>
    <name type="common">Spikemoss</name>
    <dbReference type="NCBI Taxonomy" id="88036"/>
    <lineage>
        <taxon>Eukaryota</taxon>
        <taxon>Viridiplantae</taxon>
        <taxon>Streptophyta</taxon>
        <taxon>Embryophyta</taxon>
        <taxon>Tracheophyta</taxon>
        <taxon>Lycopodiopsida</taxon>
        <taxon>Selaginellales</taxon>
        <taxon>Selaginellaceae</taxon>
        <taxon>Selaginella</taxon>
    </lineage>
</organism>
<accession>D8R9U6</accession>
<sequence length="685" mass="75946">MRKRDLGILIISAFAIFFSLQNEGNFSFKESWFHVVDEAYPIKHEAERLPPPLVTDLNADGRNEVIVATHDSKLLVLDPHSKLTEDGFSEARTITEVSLLPEKVRISAGRRPVAMAAGVIQRSYNEGKPRKQVLVVVTAGWVIMCFDHNLKKLWESSVQDDFPHGAFHKEVSISISNFTLRHGDTGLIIVGGSMEAQSQVYLDPFEEELLAEKEEERHRHAADAKEGSEDVNAGKTHHFSYYAFAGMTGERRWEHKMQDFHRDLSSAAELTPQHNYRLDAASLQGRQLDEVHCRDYRQSILQVLPHRWQSRDDTRFQLVHFVKHERKHHKKQPGSNRERYPLKRPNDPHVPGKDPSNKVAQALGKAAKLATSARPKTRYAYIPVITNQSSYWWLPNVVVAHLKEGIEAVHLASGRTVCKLWLHEGGLHADINGDGVLDHVQAVGGSGTHVAAGTMEAIKPCWAVASSGTLVRQQLFNGSICRNSGYGAFQQGEFMSRTFGRNLDASPIEVVPPVFFLRPTGYGDVIFLTSRGEVTSYTPAGNQRWQIVTGAIWSSKPMLSSFGVDRAVPTLEVMALRKNGRGEVILAAGEQEAVLISSSGHQIATLALPSPPARPIVVADFSGDGFNDVIVVTASGIYGFVQTQHQGAVFFSFLVGCLIIAMCVIFVMQHLQAPKGKPKKKSTDL</sequence>
<keyword evidence="5" id="KW-1185">Reference proteome</keyword>
<keyword evidence="2" id="KW-0472">Membrane</keyword>
<evidence type="ECO:0000313" key="5">
    <source>
        <dbReference type="Proteomes" id="UP000001514"/>
    </source>
</evidence>
<dbReference type="EMBL" id="GL377574">
    <property type="protein sequence ID" value="EFJ31216.1"/>
    <property type="molecule type" value="Genomic_DNA"/>
</dbReference>
<dbReference type="HOGENOM" id="CLU_011646_0_0_1"/>
<dbReference type="KEGG" id="smo:SELMODRAFT_88168"/>
<evidence type="ECO:0000313" key="4">
    <source>
        <dbReference type="EMBL" id="EFJ31216.1"/>
    </source>
</evidence>
<dbReference type="OMA" id="HVLICED"/>
<feature type="signal peptide" evidence="3">
    <location>
        <begin position="1"/>
        <end position="21"/>
    </location>
</feature>
<proteinExistence type="predicted"/>
<dbReference type="AlphaFoldDB" id="D8R9U6"/>
<protein>
    <recommendedName>
        <fullName evidence="6">FG-GAP repeat-containing protein</fullName>
    </recommendedName>
</protein>
<dbReference type="FunCoup" id="D8R9U6">
    <property type="interactions" value="1686"/>
</dbReference>
<name>D8R9U6_SELML</name>